<name>A0A1H3ZMY9_ALKAM</name>
<evidence type="ECO:0000313" key="2">
    <source>
        <dbReference type="EMBL" id="SEA24781.1"/>
    </source>
</evidence>
<dbReference type="EMBL" id="FNRM01000002">
    <property type="protein sequence ID" value="SEA24781.1"/>
    <property type="molecule type" value="Genomic_DNA"/>
</dbReference>
<evidence type="ECO:0000313" key="3">
    <source>
        <dbReference type="Proteomes" id="UP000198773"/>
    </source>
</evidence>
<dbReference type="Proteomes" id="UP000198773">
    <property type="component" value="Unassembled WGS sequence"/>
</dbReference>
<protein>
    <submittedName>
        <fullName evidence="2">Uncharacterized protein</fullName>
    </submittedName>
</protein>
<keyword evidence="1" id="KW-1133">Transmembrane helix</keyword>
<feature type="transmembrane region" description="Helical" evidence="1">
    <location>
        <begin position="34"/>
        <end position="63"/>
    </location>
</feature>
<evidence type="ECO:0000256" key="1">
    <source>
        <dbReference type="SAM" id="Phobius"/>
    </source>
</evidence>
<proteinExistence type="predicted"/>
<feature type="transmembrane region" description="Helical" evidence="1">
    <location>
        <begin position="75"/>
        <end position="95"/>
    </location>
</feature>
<dbReference type="RefSeq" id="WP_091340343.1">
    <property type="nucleotide sequence ID" value="NZ_FNRM01000002.1"/>
</dbReference>
<feature type="transmembrane region" description="Helical" evidence="1">
    <location>
        <begin position="6"/>
        <end position="22"/>
    </location>
</feature>
<accession>A0A1H3ZMY9</accession>
<gene>
    <name evidence="2" type="ORF">SAMN04488051_102253</name>
</gene>
<dbReference type="AlphaFoldDB" id="A0A1H3ZMY9"/>
<sequence>MEIVLFFILDVVITGFFLWIAGKVTTVQIGYKEGLVCIGASSLLALIPGIGWILSIIAFFYLLKDFTGANVWPDLILLVLVTKFFSFIAIVALGGI</sequence>
<organism evidence="2 3">
    <name type="scientific">Alkalimonas amylolytica</name>
    <dbReference type="NCBI Taxonomy" id="152573"/>
    <lineage>
        <taxon>Bacteria</taxon>
        <taxon>Pseudomonadati</taxon>
        <taxon>Pseudomonadota</taxon>
        <taxon>Gammaproteobacteria</taxon>
        <taxon>Alkalimonas</taxon>
    </lineage>
</organism>
<keyword evidence="3" id="KW-1185">Reference proteome</keyword>
<reference evidence="2 3" key="1">
    <citation type="submission" date="2016-10" db="EMBL/GenBank/DDBJ databases">
        <authorList>
            <person name="de Groot N.N."/>
        </authorList>
    </citation>
    <scope>NUCLEOTIDE SEQUENCE [LARGE SCALE GENOMIC DNA]</scope>
    <source>
        <strain evidence="2 3">CGMCC 1.3430</strain>
    </source>
</reference>
<keyword evidence="1" id="KW-0812">Transmembrane</keyword>
<keyword evidence="1" id="KW-0472">Membrane</keyword>
<dbReference type="OrthoDB" id="6370491at2"/>